<dbReference type="PANTHER" id="PTHR43655:SF8">
    <property type="entry name" value="PARAPLEGIN"/>
    <property type="match status" value="1"/>
</dbReference>
<keyword evidence="6" id="KW-0645">Protease</keyword>
<feature type="domain" description="AAA+ ATPase" evidence="9">
    <location>
        <begin position="295"/>
        <end position="419"/>
    </location>
</feature>
<name>A0ABY7ESX3_MYAAR</name>
<evidence type="ECO:0000256" key="6">
    <source>
        <dbReference type="ARBA" id="ARBA00023049"/>
    </source>
</evidence>
<evidence type="ECO:0000256" key="2">
    <source>
        <dbReference type="ARBA" id="ARBA00022723"/>
    </source>
</evidence>
<dbReference type="EMBL" id="CP111019">
    <property type="protein sequence ID" value="WAR11663.1"/>
    <property type="molecule type" value="Genomic_DNA"/>
</dbReference>
<dbReference type="InterPro" id="IPR050928">
    <property type="entry name" value="ATP-dep_Zn_Metalloprotease"/>
</dbReference>
<reference evidence="10" key="1">
    <citation type="submission" date="2022-11" db="EMBL/GenBank/DDBJ databases">
        <title>Centuries of genome instability and evolution in soft-shell clam transmissible cancer (bioRxiv).</title>
        <authorList>
            <person name="Hart S.F.M."/>
            <person name="Yonemitsu M.A."/>
            <person name="Giersch R.M."/>
            <person name="Beal B.F."/>
            <person name="Arriagada G."/>
            <person name="Davis B.W."/>
            <person name="Ostrander E.A."/>
            <person name="Goff S.P."/>
            <person name="Metzger M.J."/>
        </authorList>
    </citation>
    <scope>NUCLEOTIDE SEQUENCE</scope>
    <source>
        <strain evidence="10">MELC-2E11</strain>
        <tissue evidence="10">Siphon/mantle</tissue>
    </source>
</reference>
<keyword evidence="6" id="KW-0482">Metalloprotease</keyword>
<evidence type="ECO:0000256" key="8">
    <source>
        <dbReference type="SAM" id="MobiDB-lite"/>
    </source>
</evidence>
<dbReference type="Gene3D" id="3.40.50.300">
    <property type="entry name" value="P-loop containing nucleotide triphosphate hydrolases"/>
    <property type="match status" value="2"/>
</dbReference>
<accession>A0ABY7ESX3</accession>
<gene>
    <name evidence="10" type="ORF">MAR_025843</name>
</gene>
<dbReference type="InterPro" id="IPR037219">
    <property type="entry name" value="Peptidase_M41-like"/>
</dbReference>
<dbReference type="InterPro" id="IPR003959">
    <property type="entry name" value="ATPase_AAA_core"/>
</dbReference>
<feature type="compositionally biased region" description="Basic and acidic residues" evidence="8">
    <location>
        <begin position="647"/>
        <end position="673"/>
    </location>
</feature>
<feature type="region of interest" description="Disordered" evidence="8">
    <location>
        <begin position="646"/>
        <end position="673"/>
    </location>
</feature>
<dbReference type="Gene3D" id="1.20.58.760">
    <property type="entry name" value="Peptidase M41"/>
    <property type="match status" value="1"/>
</dbReference>
<keyword evidence="4" id="KW-0862">Zinc</keyword>
<comment type="similarity">
    <text evidence="7">Belongs to the AAA ATPase family.</text>
</comment>
<dbReference type="Pfam" id="PF00004">
    <property type="entry name" value="AAA"/>
    <property type="match status" value="1"/>
</dbReference>
<dbReference type="SUPFAM" id="SSF52540">
    <property type="entry name" value="P-loop containing nucleoside triphosphate hydrolases"/>
    <property type="match status" value="1"/>
</dbReference>
<keyword evidence="2" id="KW-0479">Metal-binding</keyword>
<protein>
    <submittedName>
        <fullName evidence="10">SPG7-like protein</fullName>
    </submittedName>
</protein>
<evidence type="ECO:0000256" key="3">
    <source>
        <dbReference type="ARBA" id="ARBA00022741"/>
    </source>
</evidence>
<dbReference type="SUPFAM" id="SSF140990">
    <property type="entry name" value="FtsH protease domain-like"/>
    <property type="match status" value="1"/>
</dbReference>
<sequence length="673" mass="75479">MAAPMDTASQMKCWRREIQAINRLFSVEKYGAAIHFLNAKRQYCSNPENTEKKDSKEDKKSSTYANIKKRADQSITWETFVNQYLMQGRVRSVGIERTGLRDEFAHVELFSDSNSQQSGREDKIFVRMDRAGEFTRKLREFEASNNVPRSEQITIYPSNSSNGAESLLFFFLMCVSLGIFMRMNRGKPPVSMMKGPPKNKNITQEKLEKDLKDMIRKTQSEIKKTENGMGGLKKPAKDQKKDSMPDLFDMLGGNKTFKRGDTLLKDKVSFKDVAGLHEAKVEIMEFIDYEIGAKTPKGALLLGPPGCGKTLLAKALAGERMGASRIRTLFKQAREEAPCIIFIDEIDAIGKKRSGGGSDSVGSNSEADQTLNQLLAEMDGMKSTQGLIVIAATNRADTLDKALLRPGRFDRHITIDFPTLKDRIELFELYLKKLTLRADIANICNEAAIHAAREGKKTVQAIDFDYACERVTIVPRTSATLGFAQYMPKETRLYTKDQLFDLMVQLLGGRAAESVIFNSITSGAQDDLDKVTKLAYSQIKTLGMSQRFGLLSFPSDDERGTKFGPKPYSRLTDRLLDEEARSMVGKAYRHAEKILTDNKQKLHELAATLLKKETLQYVEVEHLLGPSPFGKKSVVDPISFYDEELNEEKAKAKKSAEKSAEKSDEKSAEKSDA</sequence>
<evidence type="ECO:0000256" key="4">
    <source>
        <dbReference type="ARBA" id="ARBA00022833"/>
    </source>
</evidence>
<keyword evidence="6" id="KW-0378">Hydrolase</keyword>
<keyword evidence="11" id="KW-1185">Reference proteome</keyword>
<evidence type="ECO:0000259" key="9">
    <source>
        <dbReference type="SMART" id="SM00382"/>
    </source>
</evidence>
<dbReference type="PANTHER" id="PTHR43655">
    <property type="entry name" value="ATP-DEPENDENT PROTEASE"/>
    <property type="match status" value="1"/>
</dbReference>
<dbReference type="InterPro" id="IPR027417">
    <property type="entry name" value="P-loop_NTPase"/>
</dbReference>
<dbReference type="InterPro" id="IPR003593">
    <property type="entry name" value="AAA+_ATPase"/>
</dbReference>
<evidence type="ECO:0000256" key="7">
    <source>
        <dbReference type="RuleBase" id="RU003651"/>
    </source>
</evidence>
<dbReference type="InterPro" id="IPR003960">
    <property type="entry name" value="ATPase_AAA_CS"/>
</dbReference>
<proteinExistence type="inferred from homology"/>
<evidence type="ECO:0000256" key="1">
    <source>
        <dbReference type="ARBA" id="ARBA00001947"/>
    </source>
</evidence>
<evidence type="ECO:0000313" key="10">
    <source>
        <dbReference type="EMBL" id="WAR11663.1"/>
    </source>
</evidence>
<dbReference type="Pfam" id="PF01434">
    <property type="entry name" value="Peptidase_M41"/>
    <property type="match status" value="1"/>
</dbReference>
<organism evidence="10 11">
    <name type="scientific">Mya arenaria</name>
    <name type="common">Soft-shell clam</name>
    <dbReference type="NCBI Taxonomy" id="6604"/>
    <lineage>
        <taxon>Eukaryota</taxon>
        <taxon>Metazoa</taxon>
        <taxon>Spiralia</taxon>
        <taxon>Lophotrochozoa</taxon>
        <taxon>Mollusca</taxon>
        <taxon>Bivalvia</taxon>
        <taxon>Autobranchia</taxon>
        <taxon>Heteroconchia</taxon>
        <taxon>Euheterodonta</taxon>
        <taxon>Imparidentia</taxon>
        <taxon>Neoheterodontei</taxon>
        <taxon>Myida</taxon>
        <taxon>Myoidea</taxon>
        <taxon>Myidae</taxon>
        <taxon>Mya</taxon>
    </lineage>
</organism>
<comment type="cofactor">
    <cofactor evidence="1">
        <name>Zn(2+)</name>
        <dbReference type="ChEBI" id="CHEBI:29105"/>
    </cofactor>
</comment>
<evidence type="ECO:0000256" key="5">
    <source>
        <dbReference type="ARBA" id="ARBA00022840"/>
    </source>
</evidence>
<dbReference type="SMART" id="SM00382">
    <property type="entry name" value="AAA"/>
    <property type="match status" value="1"/>
</dbReference>
<dbReference type="InterPro" id="IPR000642">
    <property type="entry name" value="Peptidase_M41"/>
</dbReference>
<evidence type="ECO:0000313" key="11">
    <source>
        <dbReference type="Proteomes" id="UP001164746"/>
    </source>
</evidence>
<dbReference type="Proteomes" id="UP001164746">
    <property type="component" value="Chromosome 8"/>
</dbReference>
<dbReference type="Gene3D" id="3.40.1690.20">
    <property type="match status" value="1"/>
</dbReference>
<keyword evidence="3 7" id="KW-0547">Nucleotide-binding</keyword>
<dbReference type="PROSITE" id="PS00674">
    <property type="entry name" value="AAA"/>
    <property type="match status" value="1"/>
</dbReference>
<keyword evidence="5 7" id="KW-0067">ATP-binding</keyword>